<dbReference type="HOGENOM" id="CLU_1841901_0_0_9"/>
<keyword evidence="1" id="KW-0472">Membrane</keyword>
<keyword evidence="1" id="KW-1133">Transmembrane helix</keyword>
<gene>
    <name evidence="2" type="ORF">CLOHIR_01282</name>
</gene>
<feature type="transmembrane region" description="Helical" evidence="1">
    <location>
        <begin position="109"/>
        <end position="133"/>
    </location>
</feature>
<dbReference type="AlphaFoldDB" id="B6FZH8"/>
<proteinExistence type="predicted"/>
<keyword evidence="3" id="KW-1185">Reference proteome</keyword>
<feature type="transmembrane region" description="Helical" evidence="1">
    <location>
        <begin position="52"/>
        <end position="74"/>
    </location>
</feature>
<organism evidence="2 3">
    <name type="scientific">Peptacetobacter hiranonis (strain DSM 13275 / JCM 10541 / KCTC 15199 / TO-931)</name>
    <name type="common">Clostridium hiranonis</name>
    <dbReference type="NCBI Taxonomy" id="500633"/>
    <lineage>
        <taxon>Bacteria</taxon>
        <taxon>Bacillati</taxon>
        <taxon>Bacillota</taxon>
        <taxon>Clostridia</taxon>
        <taxon>Peptostreptococcales</taxon>
        <taxon>Peptostreptococcaceae</taxon>
        <taxon>Peptacetobacter</taxon>
    </lineage>
</organism>
<dbReference type="STRING" id="500633.CLOHIR_01282"/>
<feature type="transmembrane region" description="Helical" evidence="1">
    <location>
        <begin position="5"/>
        <end position="26"/>
    </location>
</feature>
<dbReference type="Proteomes" id="UP000003178">
    <property type="component" value="Unassembled WGS sequence"/>
</dbReference>
<reference evidence="2 3" key="1">
    <citation type="submission" date="2008-09" db="EMBL/GenBank/DDBJ databases">
        <authorList>
            <person name="Fulton L."/>
            <person name="Clifton S."/>
            <person name="Fulton B."/>
            <person name="Xu J."/>
            <person name="Minx P."/>
            <person name="Pepin K.H."/>
            <person name="Johnson M."/>
            <person name="Thiruvilangam P."/>
            <person name="Bhonagiri V."/>
            <person name="Nash W.E."/>
            <person name="Mardis E.R."/>
            <person name="Wilson R.K."/>
        </authorList>
    </citation>
    <scope>NUCLEOTIDE SEQUENCE [LARGE SCALE GENOMIC DNA]</scope>
    <source>
        <strain evidence="2 3">DSM 13275</strain>
    </source>
</reference>
<keyword evidence="1" id="KW-0812">Transmembrane</keyword>
<comment type="caution">
    <text evidence="2">The sequence shown here is derived from an EMBL/GenBank/DDBJ whole genome shotgun (WGS) entry which is preliminary data.</text>
</comment>
<reference evidence="2 3" key="2">
    <citation type="submission" date="2008-10" db="EMBL/GenBank/DDBJ databases">
        <title>Draft genome sequence of Clostridium hiranonis (DSM 13275).</title>
        <authorList>
            <person name="Sudarsanam P."/>
            <person name="Ley R."/>
            <person name="Guruge J."/>
            <person name="Turnbaugh P.J."/>
            <person name="Mahowald M."/>
            <person name="Liep D."/>
            <person name="Gordon J."/>
        </authorList>
    </citation>
    <scope>NUCLEOTIDE SEQUENCE [LARGE SCALE GENOMIC DNA]</scope>
    <source>
        <strain evidence="2 3">DSM 13275</strain>
    </source>
</reference>
<dbReference type="EMBL" id="ABWP01000054">
    <property type="protein sequence ID" value="EEA85080.1"/>
    <property type="molecule type" value="Genomic_DNA"/>
</dbReference>
<dbReference type="RefSeq" id="WP_006440203.1">
    <property type="nucleotide sequence ID" value="NZ_DS995356.1"/>
</dbReference>
<sequence>MKKVIYWIVSVLEVALLIGAGLVNYYTPRRMGMFRFVGYKNMMWEERYNLQAIKSMAMIGIIMLAIVTIAMYFIKDKNVKTSMILLTVLLTVFYVGFSIFNTVDTYKAFYFISPMIGLAALLQILKTLISILLNK</sequence>
<evidence type="ECO:0000313" key="2">
    <source>
        <dbReference type="EMBL" id="EEA85080.1"/>
    </source>
</evidence>
<feature type="transmembrane region" description="Helical" evidence="1">
    <location>
        <begin position="83"/>
        <end position="103"/>
    </location>
</feature>
<evidence type="ECO:0000313" key="3">
    <source>
        <dbReference type="Proteomes" id="UP000003178"/>
    </source>
</evidence>
<accession>B6FZH8</accession>
<evidence type="ECO:0000256" key="1">
    <source>
        <dbReference type="SAM" id="Phobius"/>
    </source>
</evidence>
<protein>
    <submittedName>
        <fullName evidence="2">Uncharacterized protein</fullName>
    </submittedName>
</protein>
<dbReference type="OrthoDB" id="1986592at2"/>
<name>B6FZH8_PEPHT</name>